<keyword evidence="3" id="KW-1003">Cell membrane</keyword>
<dbReference type="GO" id="GO:0005886">
    <property type="term" value="C:plasma membrane"/>
    <property type="evidence" value="ECO:0007669"/>
    <property type="project" value="UniProtKB-SubCell"/>
</dbReference>
<name>A0A1Y5TL51_9RHOB</name>
<keyword evidence="5 9" id="KW-0812">Transmembrane</keyword>
<comment type="function">
    <text evidence="9">Part of the tripartite ATP-independent periplasmic (TRAP) transport system.</text>
</comment>
<evidence type="ECO:0000256" key="4">
    <source>
        <dbReference type="ARBA" id="ARBA00022519"/>
    </source>
</evidence>
<evidence type="ECO:0000313" key="11">
    <source>
        <dbReference type="EMBL" id="SLN64641.1"/>
    </source>
</evidence>
<dbReference type="EMBL" id="FWFZ01000017">
    <property type="protein sequence ID" value="SLN64641.1"/>
    <property type="molecule type" value="Genomic_DNA"/>
</dbReference>
<dbReference type="GO" id="GO:0022857">
    <property type="term" value="F:transmembrane transporter activity"/>
    <property type="evidence" value="ECO:0007669"/>
    <property type="project" value="UniProtKB-UniRule"/>
</dbReference>
<evidence type="ECO:0000256" key="6">
    <source>
        <dbReference type="ARBA" id="ARBA00022989"/>
    </source>
</evidence>
<evidence type="ECO:0000256" key="7">
    <source>
        <dbReference type="ARBA" id="ARBA00023136"/>
    </source>
</evidence>
<evidence type="ECO:0000256" key="2">
    <source>
        <dbReference type="ARBA" id="ARBA00022448"/>
    </source>
</evidence>
<feature type="transmembrane region" description="Helical" evidence="9">
    <location>
        <begin position="135"/>
        <end position="156"/>
    </location>
</feature>
<organism evidence="11 12">
    <name type="scientific">Roseisalinus antarcticus</name>
    <dbReference type="NCBI Taxonomy" id="254357"/>
    <lineage>
        <taxon>Bacteria</taxon>
        <taxon>Pseudomonadati</taxon>
        <taxon>Pseudomonadota</taxon>
        <taxon>Alphaproteobacteria</taxon>
        <taxon>Rhodobacterales</taxon>
        <taxon>Roseobacteraceae</taxon>
        <taxon>Roseisalinus</taxon>
    </lineage>
</organism>
<proteinExistence type="inferred from homology"/>
<keyword evidence="6 9" id="KW-1133">Transmembrane helix</keyword>
<evidence type="ECO:0000313" key="12">
    <source>
        <dbReference type="Proteomes" id="UP000193900"/>
    </source>
</evidence>
<dbReference type="PANTHER" id="PTHR35011:SF2">
    <property type="entry name" value="2,3-DIKETO-L-GULONATE TRAP TRANSPORTER SMALL PERMEASE PROTEIN YIAM"/>
    <property type="match status" value="1"/>
</dbReference>
<sequence>MSFYPSLAQSLPVRVIRHATEIAVAVLVAGYAAVICLQVFYRYVLNDSLVWSEELVRYGLLWGVMLGAALASDRNAQVALEPLRSVLGERAYFVVQWIAGLMIILFCLVTAWYGWDYADRLSTMSSPASQIPMPYVFSSIPIGCLLISFFVIVHLISGSHRHRADPEKSLHS</sequence>
<evidence type="ECO:0000259" key="10">
    <source>
        <dbReference type="Pfam" id="PF04290"/>
    </source>
</evidence>
<keyword evidence="7 9" id="KW-0472">Membrane</keyword>
<evidence type="ECO:0000256" key="3">
    <source>
        <dbReference type="ARBA" id="ARBA00022475"/>
    </source>
</evidence>
<feature type="domain" description="Tripartite ATP-independent periplasmic transporters DctQ component" evidence="10">
    <location>
        <begin position="32"/>
        <end position="157"/>
    </location>
</feature>
<dbReference type="AlphaFoldDB" id="A0A1Y5TL51"/>
<keyword evidence="4 9" id="KW-0997">Cell inner membrane</keyword>
<accession>A0A1Y5TL51</accession>
<keyword evidence="12" id="KW-1185">Reference proteome</keyword>
<evidence type="ECO:0000256" key="5">
    <source>
        <dbReference type="ARBA" id="ARBA00022692"/>
    </source>
</evidence>
<dbReference type="InterPro" id="IPR055348">
    <property type="entry name" value="DctQ"/>
</dbReference>
<dbReference type="RefSeq" id="WP_085879838.1">
    <property type="nucleotide sequence ID" value="NZ_FWFZ01000017.1"/>
</dbReference>
<dbReference type="GO" id="GO:0015740">
    <property type="term" value="P:C4-dicarboxylate transport"/>
    <property type="evidence" value="ECO:0007669"/>
    <property type="project" value="TreeGrafter"/>
</dbReference>
<keyword evidence="2 9" id="KW-0813">Transport</keyword>
<feature type="transmembrane region" description="Helical" evidence="9">
    <location>
        <begin position="93"/>
        <end position="115"/>
    </location>
</feature>
<dbReference type="Proteomes" id="UP000193900">
    <property type="component" value="Unassembled WGS sequence"/>
</dbReference>
<feature type="transmembrane region" description="Helical" evidence="9">
    <location>
        <begin position="55"/>
        <end position="72"/>
    </location>
</feature>
<gene>
    <name evidence="11" type="ORF">ROA7023_03034</name>
</gene>
<dbReference type="PANTHER" id="PTHR35011">
    <property type="entry name" value="2,3-DIKETO-L-GULONATE TRAP TRANSPORTER SMALL PERMEASE PROTEIN YIAM"/>
    <property type="match status" value="1"/>
</dbReference>
<dbReference type="OrthoDB" id="4964541at2"/>
<comment type="subunit">
    <text evidence="9">The complex comprises the extracytoplasmic solute receptor protein and the two transmembrane proteins.</text>
</comment>
<protein>
    <recommendedName>
        <fullName evidence="9">TRAP transporter small permease protein</fullName>
    </recommendedName>
</protein>
<evidence type="ECO:0000256" key="1">
    <source>
        <dbReference type="ARBA" id="ARBA00004429"/>
    </source>
</evidence>
<comment type="subcellular location">
    <subcellularLocation>
        <location evidence="1 9">Cell inner membrane</location>
        <topology evidence="1 9">Multi-pass membrane protein</topology>
    </subcellularLocation>
</comment>
<evidence type="ECO:0000256" key="9">
    <source>
        <dbReference type="RuleBase" id="RU369079"/>
    </source>
</evidence>
<dbReference type="Pfam" id="PF04290">
    <property type="entry name" value="DctQ"/>
    <property type="match status" value="1"/>
</dbReference>
<evidence type="ECO:0000256" key="8">
    <source>
        <dbReference type="ARBA" id="ARBA00038436"/>
    </source>
</evidence>
<comment type="similarity">
    <text evidence="8 9">Belongs to the TRAP transporter small permease family.</text>
</comment>
<dbReference type="InterPro" id="IPR007387">
    <property type="entry name" value="TRAP_DctQ"/>
</dbReference>
<feature type="transmembrane region" description="Helical" evidence="9">
    <location>
        <begin position="21"/>
        <end position="43"/>
    </location>
</feature>
<reference evidence="11 12" key="1">
    <citation type="submission" date="2017-03" db="EMBL/GenBank/DDBJ databases">
        <authorList>
            <person name="Afonso C.L."/>
            <person name="Miller P.J."/>
            <person name="Scott M.A."/>
            <person name="Spackman E."/>
            <person name="Goraichik I."/>
            <person name="Dimitrov K.M."/>
            <person name="Suarez D.L."/>
            <person name="Swayne D.E."/>
        </authorList>
    </citation>
    <scope>NUCLEOTIDE SEQUENCE [LARGE SCALE GENOMIC DNA]</scope>
    <source>
        <strain evidence="11 12">CECT 7023</strain>
    </source>
</reference>